<dbReference type="RefSeq" id="XP_046013431.1">
    <property type="nucleotide sequence ID" value="XM_046162519.1"/>
</dbReference>
<dbReference type="GeneID" id="70192065"/>
<keyword evidence="1" id="KW-1133">Transmembrane helix</keyword>
<reference evidence="2" key="1">
    <citation type="journal article" date="2021" name="Nat. Commun.">
        <title>Genetic determinants of endophytism in the Arabidopsis root mycobiome.</title>
        <authorList>
            <person name="Mesny F."/>
            <person name="Miyauchi S."/>
            <person name="Thiergart T."/>
            <person name="Pickel B."/>
            <person name="Atanasova L."/>
            <person name="Karlsson M."/>
            <person name="Huettel B."/>
            <person name="Barry K.W."/>
            <person name="Haridas S."/>
            <person name="Chen C."/>
            <person name="Bauer D."/>
            <person name="Andreopoulos W."/>
            <person name="Pangilinan J."/>
            <person name="LaButti K."/>
            <person name="Riley R."/>
            <person name="Lipzen A."/>
            <person name="Clum A."/>
            <person name="Drula E."/>
            <person name="Henrissat B."/>
            <person name="Kohler A."/>
            <person name="Grigoriev I.V."/>
            <person name="Martin F.M."/>
            <person name="Hacquard S."/>
        </authorList>
    </citation>
    <scope>NUCLEOTIDE SEQUENCE</scope>
    <source>
        <strain evidence="2">MPI-CAGE-CH-0230</strain>
    </source>
</reference>
<accession>A0A9P8Y7I1</accession>
<evidence type="ECO:0000313" key="2">
    <source>
        <dbReference type="EMBL" id="KAH7032599.1"/>
    </source>
</evidence>
<dbReference type="Proteomes" id="UP000756346">
    <property type="component" value="Unassembled WGS sequence"/>
</dbReference>
<evidence type="ECO:0000313" key="3">
    <source>
        <dbReference type="Proteomes" id="UP000756346"/>
    </source>
</evidence>
<keyword evidence="1" id="KW-0472">Membrane</keyword>
<organism evidence="2 3">
    <name type="scientific">Microdochium trichocladiopsis</name>
    <dbReference type="NCBI Taxonomy" id="1682393"/>
    <lineage>
        <taxon>Eukaryota</taxon>
        <taxon>Fungi</taxon>
        <taxon>Dikarya</taxon>
        <taxon>Ascomycota</taxon>
        <taxon>Pezizomycotina</taxon>
        <taxon>Sordariomycetes</taxon>
        <taxon>Xylariomycetidae</taxon>
        <taxon>Xylariales</taxon>
        <taxon>Microdochiaceae</taxon>
        <taxon>Microdochium</taxon>
    </lineage>
</organism>
<feature type="transmembrane region" description="Helical" evidence="1">
    <location>
        <begin position="57"/>
        <end position="87"/>
    </location>
</feature>
<dbReference type="EMBL" id="JAGTJQ010000004">
    <property type="protein sequence ID" value="KAH7032599.1"/>
    <property type="molecule type" value="Genomic_DNA"/>
</dbReference>
<keyword evidence="1" id="KW-0812">Transmembrane</keyword>
<comment type="caution">
    <text evidence="2">The sequence shown here is derived from an EMBL/GenBank/DDBJ whole genome shotgun (WGS) entry which is preliminary data.</text>
</comment>
<keyword evidence="3" id="KW-1185">Reference proteome</keyword>
<proteinExistence type="predicted"/>
<evidence type="ECO:0000256" key="1">
    <source>
        <dbReference type="SAM" id="Phobius"/>
    </source>
</evidence>
<name>A0A9P8Y7I1_9PEZI</name>
<sequence length="124" mass="13367">MLMYSSWALMCCEVDGEEVMIDLRNGGEKIRPVDRRQLASLSLLRFLPEFCAGRSSFVVAASLFVAVVASFLVVAASLLVVAASLLVAVRRYELGDLAALVVVARCHDPISGVNRLTGAVGFMF</sequence>
<protein>
    <submittedName>
        <fullName evidence="2">Uncharacterized protein</fullName>
    </submittedName>
</protein>
<dbReference type="AlphaFoldDB" id="A0A9P8Y7I1"/>
<gene>
    <name evidence="2" type="ORF">B0I36DRAFT_430034</name>
</gene>